<evidence type="ECO:0000256" key="5">
    <source>
        <dbReference type="ARBA" id="ARBA00022806"/>
    </source>
</evidence>
<dbReference type="Proteomes" id="UP000027265">
    <property type="component" value="Unassembled WGS sequence"/>
</dbReference>
<dbReference type="CDD" id="cd18794">
    <property type="entry name" value="SF2_C_RecQ"/>
    <property type="match status" value="1"/>
</dbReference>
<dbReference type="Pfam" id="PF00270">
    <property type="entry name" value="DEAD"/>
    <property type="match status" value="1"/>
</dbReference>
<organism evidence="16 17">
    <name type="scientific">Jaapia argillacea MUCL 33604</name>
    <dbReference type="NCBI Taxonomy" id="933084"/>
    <lineage>
        <taxon>Eukaryota</taxon>
        <taxon>Fungi</taxon>
        <taxon>Dikarya</taxon>
        <taxon>Basidiomycota</taxon>
        <taxon>Agaricomycotina</taxon>
        <taxon>Agaricomycetes</taxon>
        <taxon>Agaricomycetidae</taxon>
        <taxon>Jaapiales</taxon>
        <taxon>Jaapiaceae</taxon>
        <taxon>Jaapia</taxon>
    </lineage>
</organism>
<keyword evidence="7" id="KW-0238">DNA-binding</keyword>
<comment type="catalytic activity">
    <reaction evidence="10 11">
        <text>Couples ATP hydrolysis with the unwinding of duplex DNA by translocating in the 3'-5' direction.</text>
        <dbReference type="EC" id="5.6.2.4"/>
    </reaction>
</comment>
<dbReference type="AlphaFoldDB" id="A0A067Q0S5"/>
<dbReference type="GO" id="GO:0005634">
    <property type="term" value="C:nucleus"/>
    <property type="evidence" value="ECO:0007669"/>
    <property type="project" value="UniProtKB-SubCell"/>
</dbReference>
<keyword evidence="17" id="KW-1185">Reference proteome</keyword>
<dbReference type="InterPro" id="IPR004589">
    <property type="entry name" value="DNA_helicase_ATP-dep_RecQ"/>
</dbReference>
<evidence type="ECO:0000259" key="14">
    <source>
        <dbReference type="SMART" id="SM00490"/>
    </source>
</evidence>
<dbReference type="FunFam" id="3.40.50.300:FF:000340">
    <property type="entry name" value="Bloom syndrome, RecQ helicase"/>
    <property type="match status" value="1"/>
</dbReference>
<dbReference type="OrthoDB" id="10261556at2759"/>
<proteinExistence type="inferred from homology"/>
<keyword evidence="5 11" id="KW-0347">Helicase</keyword>
<dbReference type="FunFam" id="3.40.50.300:FF:001389">
    <property type="entry name" value="ATP-dependent DNA helicase RecQ"/>
    <property type="match status" value="1"/>
</dbReference>
<dbReference type="GO" id="GO:0005737">
    <property type="term" value="C:cytoplasm"/>
    <property type="evidence" value="ECO:0007669"/>
    <property type="project" value="TreeGrafter"/>
</dbReference>
<feature type="domain" description="Helicase ATP-binding" evidence="13">
    <location>
        <begin position="66"/>
        <end position="277"/>
    </location>
</feature>
<dbReference type="Pfam" id="PF16124">
    <property type="entry name" value="RecQ_Zn_bind"/>
    <property type="match status" value="1"/>
</dbReference>
<evidence type="ECO:0000259" key="15">
    <source>
        <dbReference type="SMART" id="SM00956"/>
    </source>
</evidence>
<dbReference type="EC" id="5.6.2.4" evidence="11"/>
<dbReference type="GO" id="GO:0003677">
    <property type="term" value="F:DNA binding"/>
    <property type="evidence" value="ECO:0007669"/>
    <property type="project" value="UniProtKB-KW"/>
</dbReference>
<evidence type="ECO:0000256" key="11">
    <source>
        <dbReference type="RuleBase" id="RU364117"/>
    </source>
</evidence>
<dbReference type="GO" id="GO:0016887">
    <property type="term" value="F:ATP hydrolysis activity"/>
    <property type="evidence" value="ECO:0007669"/>
    <property type="project" value="RHEA"/>
</dbReference>
<keyword evidence="8" id="KW-0413">Isomerase</keyword>
<dbReference type="Pfam" id="PF00271">
    <property type="entry name" value="Helicase_C"/>
    <property type="match status" value="1"/>
</dbReference>
<dbReference type="NCBIfam" id="TIGR00614">
    <property type="entry name" value="recQ_fam"/>
    <property type="match status" value="1"/>
</dbReference>
<evidence type="ECO:0000256" key="4">
    <source>
        <dbReference type="ARBA" id="ARBA00022801"/>
    </source>
</evidence>
<dbReference type="STRING" id="933084.A0A067Q0S5"/>
<comment type="subcellular location">
    <subcellularLocation>
        <location evidence="1 11">Nucleus</location>
    </subcellularLocation>
</comment>
<dbReference type="HOGENOM" id="CLU_001103_9_7_1"/>
<evidence type="ECO:0000256" key="3">
    <source>
        <dbReference type="ARBA" id="ARBA00022741"/>
    </source>
</evidence>
<name>A0A067Q0S5_9AGAM</name>
<dbReference type="GO" id="GO:0000724">
    <property type="term" value="P:double-strand break repair via homologous recombination"/>
    <property type="evidence" value="ECO:0007669"/>
    <property type="project" value="TreeGrafter"/>
</dbReference>
<comment type="similarity">
    <text evidence="2 11">Belongs to the helicase family. RecQ subfamily.</text>
</comment>
<evidence type="ECO:0000256" key="9">
    <source>
        <dbReference type="ARBA" id="ARBA00023242"/>
    </source>
</evidence>
<dbReference type="Gene3D" id="1.10.10.10">
    <property type="entry name" value="Winged helix-like DNA-binding domain superfamily/Winged helix DNA-binding domain"/>
    <property type="match status" value="1"/>
</dbReference>
<dbReference type="GO" id="GO:0009378">
    <property type="term" value="F:four-way junction helicase activity"/>
    <property type="evidence" value="ECO:0007669"/>
    <property type="project" value="TreeGrafter"/>
</dbReference>
<evidence type="ECO:0000256" key="12">
    <source>
        <dbReference type="SAM" id="MobiDB-lite"/>
    </source>
</evidence>
<dbReference type="InParanoid" id="A0A067Q0S5"/>
<dbReference type="GO" id="GO:0006260">
    <property type="term" value="P:DNA replication"/>
    <property type="evidence" value="ECO:0007669"/>
    <property type="project" value="InterPro"/>
</dbReference>
<evidence type="ECO:0000256" key="8">
    <source>
        <dbReference type="ARBA" id="ARBA00023235"/>
    </source>
</evidence>
<evidence type="ECO:0000256" key="2">
    <source>
        <dbReference type="ARBA" id="ARBA00005446"/>
    </source>
</evidence>
<dbReference type="SUPFAM" id="SSF52540">
    <property type="entry name" value="P-loop containing nucleoside triphosphate hydrolases"/>
    <property type="match status" value="1"/>
</dbReference>
<feature type="compositionally biased region" description="Low complexity" evidence="12">
    <location>
        <begin position="13"/>
        <end position="42"/>
    </location>
</feature>
<dbReference type="GO" id="GO:0005524">
    <property type="term" value="F:ATP binding"/>
    <property type="evidence" value="ECO:0007669"/>
    <property type="project" value="UniProtKB-KW"/>
</dbReference>
<comment type="catalytic activity">
    <reaction evidence="11">
        <text>ATP + H2O = ADP + phosphate + H(+)</text>
        <dbReference type="Rhea" id="RHEA:13065"/>
        <dbReference type="ChEBI" id="CHEBI:15377"/>
        <dbReference type="ChEBI" id="CHEBI:15378"/>
        <dbReference type="ChEBI" id="CHEBI:30616"/>
        <dbReference type="ChEBI" id="CHEBI:43474"/>
        <dbReference type="ChEBI" id="CHEBI:456216"/>
    </reaction>
</comment>
<dbReference type="SMART" id="SM00956">
    <property type="entry name" value="RQC"/>
    <property type="match status" value="1"/>
</dbReference>
<evidence type="ECO:0000256" key="6">
    <source>
        <dbReference type="ARBA" id="ARBA00022840"/>
    </source>
</evidence>
<dbReference type="SUPFAM" id="SSF46785">
    <property type="entry name" value="Winged helix' DNA-binding domain"/>
    <property type="match status" value="1"/>
</dbReference>
<dbReference type="InterPro" id="IPR001650">
    <property type="entry name" value="Helicase_C-like"/>
</dbReference>
<dbReference type="GO" id="GO:0005694">
    <property type="term" value="C:chromosome"/>
    <property type="evidence" value="ECO:0007669"/>
    <property type="project" value="TreeGrafter"/>
</dbReference>
<keyword evidence="6 11" id="KW-0067">ATP-binding</keyword>
<dbReference type="InterPro" id="IPR036388">
    <property type="entry name" value="WH-like_DNA-bd_sf"/>
</dbReference>
<dbReference type="EMBL" id="KL197713">
    <property type="protein sequence ID" value="KDQ60559.1"/>
    <property type="molecule type" value="Genomic_DNA"/>
</dbReference>
<dbReference type="Gene3D" id="3.40.50.300">
    <property type="entry name" value="P-loop containing nucleotide triphosphate hydrolases"/>
    <property type="match status" value="2"/>
</dbReference>
<evidence type="ECO:0000313" key="16">
    <source>
        <dbReference type="EMBL" id="KDQ60559.1"/>
    </source>
</evidence>
<dbReference type="InterPro" id="IPR027417">
    <property type="entry name" value="P-loop_NTPase"/>
</dbReference>
<evidence type="ECO:0000259" key="13">
    <source>
        <dbReference type="SMART" id="SM00487"/>
    </source>
</evidence>
<dbReference type="InterPro" id="IPR011545">
    <property type="entry name" value="DEAD/DEAH_box_helicase_dom"/>
</dbReference>
<keyword evidence="4 11" id="KW-0378">Hydrolase</keyword>
<dbReference type="InterPro" id="IPR018982">
    <property type="entry name" value="RQC_domain"/>
</dbReference>
<evidence type="ECO:0000313" key="17">
    <source>
        <dbReference type="Proteomes" id="UP000027265"/>
    </source>
</evidence>
<dbReference type="InterPro" id="IPR014001">
    <property type="entry name" value="Helicase_ATP-bd"/>
</dbReference>
<feature type="domain" description="RQC" evidence="15">
    <location>
        <begin position="480"/>
        <end position="582"/>
    </location>
</feature>
<dbReference type="InterPro" id="IPR036390">
    <property type="entry name" value="WH_DNA-bd_sf"/>
</dbReference>
<dbReference type="PANTHER" id="PTHR13710">
    <property type="entry name" value="DNA HELICASE RECQ FAMILY MEMBER"/>
    <property type="match status" value="1"/>
</dbReference>
<protein>
    <recommendedName>
        <fullName evidence="11">ATP-dependent DNA helicase</fullName>
        <ecNumber evidence="11">5.6.2.4</ecNumber>
    </recommendedName>
</protein>
<gene>
    <name evidence="16" type="ORF">JAAARDRAFT_172509</name>
</gene>
<dbReference type="CDD" id="cd17920">
    <property type="entry name" value="DEXHc_RecQ"/>
    <property type="match status" value="1"/>
</dbReference>
<sequence length="584" mass="65317">MDVAEQPAPPLSSDPVPSSSSIPSGSALQRLPASTLAPSSSPGRRVDATASPYYQEIFANLKQVFGLHTFNTNQLEVITAALEGKDAFVLMPTGGGKSLCYQLPAVCEVGRTKGVTFVICPLLALMKDQVTSLEKKNIDVLWMSSARSKDDLALVRRRLTSQDPQSLPKLVYLTAERLKESADLRDNILPRLYESGQLARFVIDEAHVINSWGRGFRAAYAHLDILRKNFPNVPIMALTATAAKEARANITQILRLKEDHAFFTQPFNRPNLYYEVRPKTKTWLDDVASFIRARHAGASGIVYCNSRDRCEETAMALRQQYKIKAQHFHAGLAENDKNRTQTAWQEGRCDVIVATIAFGMGINKPDVRFVIHTGLPKSLEAYYQETGRAGRDGQNSDCIFFYCVRDVQCTLMQIRESTDVDADEIKRQEEDLYRVVEYCENDVDCRRVQTLTFFGDEFHQRDCNRGCNNCVDELDTYQEDLTSVAIQLMKMVEAKCRDKGDVTQAQCIQAFRGSRAQDIVARGWTSIPHFGAGKGLSPKKVARLFSNMLSAGAFEMYVAGNSSGYSNTYIRVSETMSLFVHPTQ</sequence>
<dbReference type="PANTHER" id="PTHR13710:SF153">
    <property type="entry name" value="RECQ-LIKE DNA HELICASE BLM"/>
    <property type="match status" value="1"/>
</dbReference>
<evidence type="ECO:0000256" key="7">
    <source>
        <dbReference type="ARBA" id="ARBA00023125"/>
    </source>
</evidence>
<feature type="region of interest" description="Disordered" evidence="12">
    <location>
        <begin position="1"/>
        <end position="45"/>
    </location>
</feature>
<evidence type="ECO:0000256" key="10">
    <source>
        <dbReference type="ARBA" id="ARBA00034617"/>
    </source>
</evidence>
<dbReference type="Pfam" id="PF09382">
    <property type="entry name" value="RQC"/>
    <property type="match status" value="1"/>
</dbReference>
<accession>A0A067Q0S5</accession>
<dbReference type="SMART" id="SM00487">
    <property type="entry name" value="DEXDc"/>
    <property type="match status" value="1"/>
</dbReference>
<dbReference type="SMART" id="SM00490">
    <property type="entry name" value="HELICc"/>
    <property type="match status" value="1"/>
</dbReference>
<dbReference type="GO" id="GO:0043138">
    <property type="term" value="F:3'-5' DNA helicase activity"/>
    <property type="evidence" value="ECO:0007669"/>
    <property type="project" value="UniProtKB-EC"/>
</dbReference>
<reference evidence="17" key="1">
    <citation type="journal article" date="2014" name="Proc. Natl. Acad. Sci. U.S.A.">
        <title>Extensive sampling of basidiomycete genomes demonstrates inadequacy of the white-rot/brown-rot paradigm for wood decay fungi.</title>
        <authorList>
            <person name="Riley R."/>
            <person name="Salamov A.A."/>
            <person name="Brown D.W."/>
            <person name="Nagy L.G."/>
            <person name="Floudas D."/>
            <person name="Held B.W."/>
            <person name="Levasseur A."/>
            <person name="Lombard V."/>
            <person name="Morin E."/>
            <person name="Otillar R."/>
            <person name="Lindquist E.A."/>
            <person name="Sun H."/>
            <person name="LaButti K.M."/>
            <person name="Schmutz J."/>
            <person name="Jabbour D."/>
            <person name="Luo H."/>
            <person name="Baker S.E."/>
            <person name="Pisabarro A.G."/>
            <person name="Walton J.D."/>
            <person name="Blanchette R.A."/>
            <person name="Henrissat B."/>
            <person name="Martin F."/>
            <person name="Cullen D."/>
            <person name="Hibbett D.S."/>
            <person name="Grigoriev I.V."/>
        </authorList>
    </citation>
    <scope>NUCLEOTIDE SEQUENCE [LARGE SCALE GENOMIC DNA]</scope>
    <source>
        <strain evidence="17">MUCL 33604</strain>
    </source>
</reference>
<feature type="domain" description="Helicase C-terminal" evidence="14">
    <location>
        <begin position="311"/>
        <end position="393"/>
    </location>
</feature>
<evidence type="ECO:0000256" key="1">
    <source>
        <dbReference type="ARBA" id="ARBA00004123"/>
    </source>
</evidence>
<keyword evidence="3 11" id="KW-0547">Nucleotide-binding</keyword>
<keyword evidence="9 11" id="KW-0539">Nucleus</keyword>
<dbReference type="InterPro" id="IPR032284">
    <property type="entry name" value="RecQ_Zn-bd"/>
</dbReference>